<dbReference type="GO" id="GO:0016020">
    <property type="term" value="C:membrane"/>
    <property type="evidence" value="ECO:0007669"/>
    <property type="project" value="InterPro"/>
</dbReference>
<feature type="binding site" evidence="5">
    <location>
        <position position="362"/>
    </location>
    <ligand>
        <name>Ca(2+)</name>
        <dbReference type="ChEBI" id="CHEBI:29108"/>
    </ligand>
</feature>
<dbReference type="SUPFAM" id="SSF54995">
    <property type="entry name" value="Ribosomal protein S6"/>
    <property type="match status" value="1"/>
</dbReference>
<dbReference type="Gene3D" id="3.30.70.60">
    <property type="match status" value="1"/>
</dbReference>
<dbReference type="Gene3D" id="1.50.10.10">
    <property type="match status" value="2"/>
</dbReference>
<feature type="region of interest" description="Disordered" evidence="7">
    <location>
        <begin position="1100"/>
        <end position="1122"/>
    </location>
</feature>
<evidence type="ECO:0000256" key="1">
    <source>
        <dbReference type="ARBA" id="ARBA00004240"/>
    </source>
</evidence>
<dbReference type="GO" id="GO:0005840">
    <property type="term" value="C:ribosome"/>
    <property type="evidence" value="ECO:0007669"/>
    <property type="project" value="InterPro"/>
</dbReference>
<dbReference type="OMA" id="DTIDFHY"/>
<dbReference type="OrthoDB" id="8118055at2759"/>
<dbReference type="PANTHER" id="PTHR45679">
    <property type="entry name" value="ER DEGRADATION-ENHANCING ALPHA-MANNOSIDASE-LIKE PROTEIN 2"/>
    <property type="match status" value="1"/>
</dbReference>
<keyword evidence="3" id="KW-0256">Endoplasmic reticulum</keyword>
<dbReference type="GO" id="GO:1904380">
    <property type="term" value="P:endoplasmic reticulum mannose trimming"/>
    <property type="evidence" value="ECO:0007669"/>
    <property type="project" value="InterPro"/>
</dbReference>
<dbReference type="GO" id="GO:0004571">
    <property type="term" value="F:mannosyl-oligosaccharide 1,2-alpha-mannosidase activity"/>
    <property type="evidence" value="ECO:0007669"/>
    <property type="project" value="InterPro"/>
</dbReference>
<name>E2A0Q9_CAMFO</name>
<dbReference type="Proteomes" id="UP000000311">
    <property type="component" value="Unassembled WGS sequence"/>
</dbReference>
<comment type="similarity">
    <text evidence="2 6">Belongs to the glycosyl hydrolase 47 family.</text>
</comment>
<dbReference type="SUPFAM" id="SSF48225">
    <property type="entry name" value="Seven-hairpin glycosidases"/>
    <property type="match status" value="1"/>
</dbReference>
<evidence type="ECO:0000313" key="10">
    <source>
        <dbReference type="EMBL" id="EFN72962.1"/>
    </source>
</evidence>
<dbReference type="GO" id="GO:0006412">
    <property type="term" value="P:translation"/>
    <property type="evidence" value="ECO:0007669"/>
    <property type="project" value="InterPro"/>
</dbReference>
<comment type="cofactor">
    <cofactor evidence="5">
        <name>Ca(2+)</name>
        <dbReference type="ChEBI" id="CHEBI:29108"/>
    </cofactor>
</comment>
<dbReference type="CDD" id="cd15465">
    <property type="entry name" value="bS6_mito"/>
    <property type="match status" value="1"/>
</dbReference>
<dbReference type="Pfam" id="PF13092">
    <property type="entry name" value="CENP-L"/>
    <property type="match status" value="1"/>
</dbReference>
<proteinExistence type="inferred from homology"/>
<dbReference type="InterPro" id="IPR003137">
    <property type="entry name" value="PA_domain"/>
</dbReference>
<dbReference type="GO" id="GO:0044322">
    <property type="term" value="C:endoplasmic reticulum quality control compartment"/>
    <property type="evidence" value="ECO:0007669"/>
    <property type="project" value="GOC"/>
</dbReference>
<organism evidence="11">
    <name type="scientific">Camponotus floridanus</name>
    <name type="common">Florida carpenter ant</name>
    <dbReference type="NCBI Taxonomy" id="104421"/>
    <lineage>
        <taxon>Eukaryota</taxon>
        <taxon>Metazoa</taxon>
        <taxon>Ecdysozoa</taxon>
        <taxon>Arthropoda</taxon>
        <taxon>Hexapoda</taxon>
        <taxon>Insecta</taxon>
        <taxon>Pterygota</taxon>
        <taxon>Neoptera</taxon>
        <taxon>Endopterygota</taxon>
        <taxon>Hymenoptera</taxon>
        <taxon>Apocrita</taxon>
        <taxon>Aculeata</taxon>
        <taxon>Formicoidea</taxon>
        <taxon>Formicidae</taxon>
        <taxon>Formicinae</taxon>
        <taxon>Camponotus</taxon>
    </lineage>
</organism>
<dbReference type="GO" id="GO:0005975">
    <property type="term" value="P:carbohydrate metabolic process"/>
    <property type="evidence" value="ECO:0007669"/>
    <property type="project" value="InterPro"/>
</dbReference>
<keyword evidence="11" id="KW-1185">Reference proteome</keyword>
<dbReference type="InterPro" id="IPR044674">
    <property type="entry name" value="EDEM1/2/3"/>
</dbReference>
<comment type="subcellular location">
    <subcellularLocation>
        <location evidence="1">Endoplasmic reticulum</location>
    </subcellularLocation>
</comment>
<evidence type="ECO:0000256" key="3">
    <source>
        <dbReference type="ARBA" id="ARBA00022824"/>
    </source>
</evidence>
<dbReference type="Pfam" id="PF02225">
    <property type="entry name" value="PA"/>
    <property type="match status" value="1"/>
</dbReference>
<dbReference type="EC" id="3.2.1.-" evidence="6"/>
<dbReference type="InterPro" id="IPR025204">
    <property type="entry name" value="CENP-L"/>
</dbReference>
<keyword evidence="5" id="KW-0106">Calcium</keyword>
<keyword evidence="4" id="KW-0325">Glycoprotein</keyword>
<evidence type="ECO:0000256" key="5">
    <source>
        <dbReference type="PIRSR" id="PIRSR601382-2"/>
    </source>
</evidence>
<dbReference type="InterPro" id="IPR014717">
    <property type="entry name" value="Transl_elong_EF1B/ribsomal_bS6"/>
</dbReference>
<dbReference type="GO" id="GO:0003735">
    <property type="term" value="F:structural constituent of ribosome"/>
    <property type="evidence" value="ECO:0007669"/>
    <property type="project" value="InterPro"/>
</dbReference>
<dbReference type="InParanoid" id="E2A0Q9"/>
<dbReference type="EMBL" id="GL435626">
    <property type="protein sequence ID" value="EFN72962.1"/>
    <property type="molecule type" value="Genomic_DNA"/>
</dbReference>
<dbReference type="PRINTS" id="PR00747">
    <property type="entry name" value="GLYHDRLASE47"/>
</dbReference>
<accession>E2A0Q9</accession>
<evidence type="ECO:0000256" key="8">
    <source>
        <dbReference type="SAM" id="SignalP"/>
    </source>
</evidence>
<gene>
    <name evidence="10" type="ORF">EAG_11254</name>
</gene>
<dbReference type="PANTHER" id="PTHR45679:SF2">
    <property type="entry name" value="ER DEGRADATION-ENHANCING ALPHA-MANNOSIDASE-LIKE PROTEIN 3"/>
    <property type="match status" value="1"/>
</dbReference>
<keyword evidence="6" id="KW-0326">Glycosidase</keyword>
<feature type="domain" description="PA" evidence="9">
    <location>
        <begin position="536"/>
        <end position="629"/>
    </location>
</feature>
<evidence type="ECO:0000256" key="7">
    <source>
        <dbReference type="SAM" id="MobiDB-lite"/>
    </source>
</evidence>
<dbReference type="STRING" id="104421.E2A0Q9"/>
<evidence type="ECO:0000256" key="4">
    <source>
        <dbReference type="ARBA" id="ARBA00023180"/>
    </source>
</evidence>
<dbReference type="InterPro" id="IPR036026">
    <property type="entry name" value="Seven-hairpin_glycosidases"/>
</dbReference>
<evidence type="ECO:0000256" key="2">
    <source>
        <dbReference type="ARBA" id="ARBA00007658"/>
    </source>
</evidence>
<protein>
    <recommendedName>
        <fullName evidence="6">alpha-1,2-Mannosidase</fullName>
        <ecNumber evidence="6">3.2.1.-</ecNumber>
    </recommendedName>
</protein>
<sequence length="1539" mass="175667">MACDALIWGLLFVGCVQILWAMSEDDPLEYMSKEEREALKEEARDMFYHAYNAYMENAYPADELMPLSCKGRYRGSEPNRGDIDSTLGNFSLTLVDTLDTLVVLGDLEEFENAVKLVARNEKAQKAMDVLWRMRHRGTDLMGSVLNVNSGDWVRRDSGVGAGIDSYYEYCLKAYILLGDEKYLGRFNKHYQAVMKYVSQGPMLLDVHMHRPNTNSKNFMDALLAFWPGLQVLKGDIKPAVETHEMLYQVIQRHNFIPEAFTTDFQVHWGHHPLRPEFLESTYFLYRATGDHYYLGVGRKVLKSLQTYARVPCGYAAVSDVRTNKHDDTMDSFVLSETFKYLFLLFAEPGELILELDEFIFTTEGHLLPLTLASIRTNISSDFERDIVYVDEFDRTCPNSLHLFPASVRQPLRNMVEDVCPRRSIKRRLSASQFQANNLEHLKILSDMGITTLTLADGRIQLLHTFSNAKTTQDSEEGLLFMQEMVELSKMQMQQPETKPQTVTFIRPNTDPLEKVTLLAGPAQFGPDLQNFDKISGKVIFTYPPAACTDLHNADKLAGKIAIVNRGNCMFIEKARRIQKAGALAGIVLDNIAGSSAATSPMFAMSGDGKEIDDVTIPVVFLFFTEAAELMKAINAADGDLTVTLGIYSSKEEIQLKAPTDLSLFERVKGSLKSFLSRHVTPQATTIGSSLDITIPVIESQEDQEDVVDFHYFHAEIIKDSLNGEVKITATSEAAIIILRPVSTPTEILWHQLKEVFVNQIFLNRKQNKGIRIRSFILESYYNWVNKERGLLTKTSLSYKVRWFLSELLVVAPNSSIKKMGQLLELNKQKLLKQYLLTNMDTMVLNLKTVATKLKSIKSVRPKMEQLLKISESGITQVEYYSFLRHLLVDLFDEEDEIINRHIALLDHIHAEVHSIYQEILIDGVHRHLEKLGEEDHSYYDILIADLQKNLKNVDKEENLLGKIKENDLAVAEFISDSNGGKGDIETKNINILKKDKKSSTNEIKDFEYFILTEIEKAVKYSEQNTLEKYDDVNSELKNVVIQDKKNKDAVKSDDIILFSKNQSEGDDRKNEVQSLQKKLGLQATKAVDVKFEKVTIQEKQEEKSSTDSISDTNKNVRSSGIMYTPRTPQMRERQRFNLTIRPDNEEDDVSGLEDLVGQTWNVYAVSALFGFQQDDIHFKLYSKRLREEIASTLSHEDVTYDAKFSIMENVVLKPNHENHPAIKIEVLAKNNDTEKEKSLYQGILLSWDITQSEQSKENLIRLPLLLCRGTSTGIDAVHATIIRMFDCSIIVLPAKECDLSWLVPIIIMTNKEEPVVSGEIQMVYTVPELPITDTITVKFQTGDLRKILSAIITNQNDENVFLNREHIEIFFEALHKQMLILGGLKLGLCTLHRINLPGITIMENRPELVATLKRATSTIFNTGGFIRKIENWGVKPLPCKAVAHGQVHREANHFLIYFDVPPRELDKIVDECNRDIDIVKLQVFKQMEPKKWNCTFHEEMLPPPYRPGVQKLMELAKRRNNNKYQFKYNSGLNYYPFNK</sequence>
<dbReference type="Pfam" id="PF01532">
    <property type="entry name" value="Glyco_hydro_47"/>
    <property type="match status" value="2"/>
</dbReference>
<keyword evidence="8" id="KW-0732">Signal</keyword>
<dbReference type="Gene3D" id="3.50.30.30">
    <property type="match status" value="1"/>
</dbReference>
<feature type="chain" id="PRO_5003156797" description="alpha-1,2-Mannosidase" evidence="8">
    <location>
        <begin position="22"/>
        <end position="1539"/>
    </location>
</feature>
<feature type="compositionally biased region" description="Polar residues" evidence="7">
    <location>
        <begin position="1106"/>
        <end position="1118"/>
    </location>
</feature>
<evidence type="ECO:0000256" key="6">
    <source>
        <dbReference type="RuleBase" id="RU361193"/>
    </source>
</evidence>
<feature type="signal peptide" evidence="8">
    <location>
        <begin position="1"/>
        <end position="21"/>
    </location>
</feature>
<reference evidence="10 11" key="1">
    <citation type="journal article" date="2010" name="Science">
        <title>Genomic comparison of the ants Camponotus floridanus and Harpegnathos saltator.</title>
        <authorList>
            <person name="Bonasio R."/>
            <person name="Zhang G."/>
            <person name="Ye C."/>
            <person name="Mutti N.S."/>
            <person name="Fang X."/>
            <person name="Qin N."/>
            <person name="Donahue G."/>
            <person name="Yang P."/>
            <person name="Li Q."/>
            <person name="Li C."/>
            <person name="Zhang P."/>
            <person name="Huang Z."/>
            <person name="Berger S.L."/>
            <person name="Reinberg D."/>
            <person name="Wang J."/>
            <person name="Liebig J."/>
        </authorList>
    </citation>
    <scope>NUCLEOTIDE SEQUENCE [LARGE SCALE GENOMIC DNA]</scope>
    <source>
        <strain evidence="11">C129</strain>
    </source>
</reference>
<evidence type="ECO:0000259" key="9">
    <source>
        <dbReference type="Pfam" id="PF02225"/>
    </source>
</evidence>
<dbReference type="InterPro" id="IPR012341">
    <property type="entry name" value="6hp_glycosidase-like_sf"/>
</dbReference>
<dbReference type="InterPro" id="IPR035980">
    <property type="entry name" value="Ribosomal_bS6_sf"/>
</dbReference>
<evidence type="ECO:0000313" key="11">
    <source>
        <dbReference type="Proteomes" id="UP000000311"/>
    </source>
</evidence>
<dbReference type="InterPro" id="IPR046450">
    <property type="entry name" value="PA_dom_sf"/>
</dbReference>
<keyword evidence="6" id="KW-0378">Hydrolase</keyword>
<keyword evidence="5" id="KW-0479">Metal-binding</keyword>
<dbReference type="GO" id="GO:0019843">
    <property type="term" value="F:rRNA binding"/>
    <property type="evidence" value="ECO:0007669"/>
    <property type="project" value="InterPro"/>
</dbReference>
<dbReference type="GO" id="GO:0005509">
    <property type="term" value="F:calcium ion binding"/>
    <property type="evidence" value="ECO:0007669"/>
    <property type="project" value="InterPro"/>
</dbReference>
<dbReference type="InterPro" id="IPR001382">
    <property type="entry name" value="Glyco_hydro_47"/>
</dbReference>
<dbReference type="SUPFAM" id="SSF52025">
    <property type="entry name" value="PA domain"/>
    <property type="match status" value="1"/>
</dbReference>